<feature type="non-terminal residue" evidence="1">
    <location>
        <position position="55"/>
    </location>
</feature>
<dbReference type="Proteomes" id="UP000265520">
    <property type="component" value="Unassembled WGS sequence"/>
</dbReference>
<evidence type="ECO:0000313" key="1">
    <source>
        <dbReference type="EMBL" id="MCI39990.1"/>
    </source>
</evidence>
<comment type="caution">
    <text evidence="1">The sequence shown here is derived from an EMBL/GenBank/DDBJ whole genome shotgun (WGS) entry which is preliminary data.</text>
</comment>
<dbReference type="AlphaFoldDB" id="A0A392RW20"/>
<evidence type="ECO:0008006" key="3">
    <source>
        <dbReference type="Google" id="ProtNLM"/>
    </source>
</evidence>
<keyword evidence="2" id="KW-1185">Reference proteome</keyword>
<reference evidence="1 2" key="1">
    <citation type="journal article" date="2018" name="Front. Plant Sci.">
        <title>Red Clover (Trifolium pratense) and Zigzag Clover (T. medium) - A Picture of Genomic Similarities and Differences.</title>
        <authorList>
            <person name="Dluhosova J."/>
            <person name="Istvanek J."/>
            <person name="Nedelnik J."/>
            <person name="Repkova J."/>
        </authorList>
    </citation>
    <scope>NUCLEOTIDE SEQUENCE [LARGE SCALE GENOMIC DNA]</scope>
    <source>
        <strain evidence="2">cv. 10/8</strain>
        <tissue evidence="1">Leaf</tissue>
    </source>
</reference>
<evidence type="ECO:0000313" key="2">
    <source>
        <dbReference type="Proteomes" id="UP000265520"/>
    </source>
</evidence>
<name>A0A392RW20_9FABA</name>
<dbReference type="EMBL" id="LXQA010274433">
    <property type="protein sequence ID" value="MCI39990.1"/>
    <property type="molecule type" value="Genomic_DNA"/>
</dbReference>
<organism evidence="1 2">
    <name type="scientific">Trifolium medium</name>
    <dbReference type="NCBI Taxonomy" id="97028"/>
    <lineage>
        <taxon>Eukaryota</taxon>
        <taxon>Viridiplantae</taxon>
        <taxon>Streptophyta</taxon>
        <taxon>Embryophyta</taxon>
        <taxon>Tracheophyta</taxon>
        <taxon>Spermatophyta</taxon>
        <taxon>Magnoliopsida</taxon>
        <taxon>eudicotyledons</taxon>
        <taxon>Gunneridae</taxon>
        <taxon>Pentapetalae</taxon>
        <taxon>rosids</taxon>
        <taxon>fabids</taxon>
        <taxon>Fabales</taxon>
        <taxon>Fabaceae</taxon>
        <taxon>Papilionoideae</taxon>
        <taxon>50 kb inversion clade</taxon>
        <taxon>NPAAA clade</taxon>
        <taxon>Hologalegina</taxon>
        <taxon>IRL clade</taxon>
        <taxon>Trifolieae</taxon>
        <taxon>Trifolium</taxon>
    </lineage>
</organism>
<accession>A0A392RW20</accession>
<protein>
    <recommendedName>
        <fullName evidence="3">RNase H type-1 domain-containing protein</fullName>
    </recommendedName>
</protein>
<proteinExistence type="predicted"/>
<sequence length="55" mass="6368">MLLQSHWEAKVINIYREANRCVDKLASMRSEETNSLVYYEIPPIEVAKVVSDDGR</sequence>